<keyword evidence="8 11" id="KW-1133">Transmembrane helix</keyword>
<evidence type="ECO:0000256" key="8">
    <source>
        <dbReference type="ARBA" id="ARBA00022989"/>
    </source>
</evidence>
<gene>
    <name evidence="12" type="ORF">P154DRAFT_581324</name>
</gene>
<dbReference type="GO" id="GO:0071555">
    <property type="term" value="P:cell wall organization"/>
    <property type="evidence" value="ECO:0007669"/>
    <property type="project" value="UniProtKB-KW"/>
</dbReference>
<dbReference type="GO" id="GO:0015031">
    <property type="term" value="P:protein transport"/>
    <property type="evidence" value="ECO:0007669"/>
    <property type="project" value="UniProtKB-KW"/>
</dbReference>
<feature type="transmembrane region" description="Helical" evidence="11">
    <location>
        <begin position="56"/>
        <end position="74"/>
    </location>
</feature>
<evidence type="ECO:0000313" key="13">
    <source>
        <dbReference type="Proteomes" id="UP000799779"/>
    </source>
</evidence>
<organism evidence="12 13">
    <name type="scientific">Amniculicola lignicola CBS 123094</name>
    <dbReference type="NCBI Taxonomy" id="1392246"/>
    <lineage>
        <taxon>Eukaryota</taxon>
        <taxon>Fungi</taxon>
        <taxon>Dikarya</taxon>
        <taxon>Ascomycota</taxon>
        <taxon>Pezizomycotina</taxon>
        <taxon>Dothideomycetes</taxon>
        <taxon>Pleosporomycetidae</taxon>
        <taxon>Pleosporales</taxon>
        <taxon>Amniculicolaceae</taxon>
        <taxon>Amniculicola</taxon>
    </lineage>
</organism>
<keyword evidence="7" id="KW-0653">Protein transport</keyword>
<dbReference type="EMBL" id="ML977649">
    <property type="protein sequence ID" value="KAF1994886.1"/>
    <property type="molecule type" value="Genomic_DNA"/>
</dbReference>
<dbReference type="OrthoDB" id="2189463at2759"/>
<keyword evidence="5 11" id="KW-0812">Transmembrane</keyword>
<dbReference type="PANTHER" id="PTHR35329:SF2">
    <property type="entry name" value="CHITIN SYNTHASE EXPORT CHAPERONE"/>
    <property type="match status" value="1"/>
</dbReference>
<reference evidence="12" key="1">
    <citation type="journal article" date="2020" name="Stud. Mycol.">
        <title>101 Dothideomycetes genomes: a test case for predicting lifestyles and emergence of pathogens.</title>
        <authorList>
            <person name="Haridas S."/>
            <person name="Albert R."/>
            <person name="Binder M."/>
            <person name="Bloem J."/>
            <person name="Labutti K."/>
            <person name="Salamov A."/>
            <person name="Andreopoulos B."/>
            <person name="Baker S."/>
            <person name="Barry K."/>
            <person name="Bills G."/>
            <person name="Bluhm B."/>
            <person name="Cannon C."/>
            <person name="Castanera R."/>
            <person name="Culley D."/>
            <person name="Daum C."/>
            <person name="Ezra D."/>
            <person name="Gonzalez J."/>
            <person name="Henrissat B."/>
            <person name="Kuo A."/>
            <person name="Liang C."/>
            <person name="Lipzen A."/>
            <person name="Lutzoni F."/>
            <person name="Magnuson J."/>
            <person name="Mondo S."/>
            <person name="Nolan M."/>
            <person name="Ohm R."/>
            <person name="Pangilinan J."/>
            <person name="Park H.-J."/>
            <person name="Ramirez L."/>
            <person name="Alfaro M."/>
            <person name="Sun H."/>
            <person name="Tritt A."/>
            <person name="Yoshinaga Y."/>
            <person name="Zwiers L.-H."/>
            <person name="Turgeon B."/>
            <person name="Goodwin S."/>
            <person name="Spatafora J."/>
            <person name="Crous P."/>
            <person name="Grigoriev I."/>
        </authorList>
    </citation>
    <scope>NUCLEOTIDE SEQUENCE</scope>
    <source>
        <strain evidence="12">CBS 123094</strain>
    </source>
</reference>
<keyword evidence="9 11" id="KW-0472">Membrane</keyword>
<dbReference type="AlphaFoldDB" id="A0A6A5WB97"/>
<evidence type="ECO:0000256" key="10">
    <source>
        <dbReference type="ARBA" id="ARBA00023316"/>
    </source>
</evidence>
<evidence type="ECO:0000256" key="6">
    <source>
        <dbReference type="ARBA" id="ARBA00022824"/>
    </source>
</evidence>
<comment type="subcellular location">
    <subcellularLocation>
        <location evidence="1">Endoplasmic reticulum membrane</location>
        <topology evidence="1">Multi-pass membrane protein</topology>
    </subcellularLocation>
</comment>
<feature type="transmembrane region" description="Helical" evidence="11">
    <location>
        <begin position="251"/>
        <end position="272"/>
    </location>
</feature>
<keyword evidence="10" id="KW-0961">Cell wall biogenesis/degradation</keyword>
<evidence type="ECO:0000256" key="1">
    <source>
        <dbReference type="ARBA" id="ARBA00004477"/>
    </source>
</evidence>
<feature type="transmembrane region" description="Helical" evidence="11">
    <location>
        <begin position="86"/>
        <end position="106"/>
    </location>
</feature>
<evidence type="ECO:0000256" key="2">
    <source>
        <dbReference type="ARBA" id="ARBA00009274"/>
    </source>
</evidence>
<evidence type="ECO:0000256" key="4">
    <source>
        <dbReference type="ARBA" id="ARBA00022448"/>
    </source>
</evidence>
<protein>
    <recommendedName>
        <fullName evidence="3">Chitin synthase export chaperone</fullName>
    </recommendedName>
</protein>
<accession>A0A6A5WB97</accession>
<evidence type="ECO:0000256" key="11">
    <source>
        <dbReference type="SAM" id="Phobius"/>
    </source>
</evidence>
<dbReference type="Proteomes" id="UP000799779">
    <property type="component" value="Unassembled WGS sequence"/>
</dbReference>
<feature type="transmembrane region" description="Helical" evidence="11">
    <location>
        <begin position="222"/>
        <end position="239"/>
    </location>
</feature>
<evidence type="ECO:0000256" key="5">
    <source>
        <dbReference type="ARBA" id="ARBA00022692"/>
    </source>
</evidence>
<feature type="transmembrane region" description="Helical" evidence="11">
    <location>
        <begin position="151"/>
        <end position="172"/>
    </location>
</feature>
<evidence type="ECO:0000256" key="9">
    <source>
        <dbReference type="ARBA" id="ARBA00023136"/>
    </source>
</evidence>
<comment type="similarity">
    <text evidence="2">Belongs to the CHS7 family.</text>
</comment>
<name>A0A6A5WB97_9PLEO</name>
<keyword evidence="6" id="KW-0256">Endoplasmic reticulum</keyword>
<feature type="transmembrane region" description="Helical" evidence="11">
    <location>
        <begin position="112"/>
        <end position="139"/>
    </location>
</feature>
<keyword evidence="4" id="KW-0813">Transport</keyword>
<evidence type="ECO:0000256" key="3">
    <source>
        <dbReference type="ARBA" id="ARBA00018354"/>
    </source>
</evidence>
<dbReference type="InterPro" id="IPR022057">
    <property type="entry name" value="Chs7"/>
</dbReference>
<sequence length="332" mass="37105">MGFGDFTTICDKVMIPMCSLLGPRSEINGNVGIQASCYSRTIGLANTIIFQAANDFMHILALVMTVIMIIHVRSKFTAVGRKEITSFFYIYLLLTIFSLVLDSGVVPPGSTIYPYFAAAQNGLSSALCTSLLINGFVGFQLYEDGTPLSVWLLRLSSLGMFVISGAVSLLTFKSWAGLKPENPIGIFVVLYIVNAIFLFVYVASQILLVLGTLEDRWPLGDIIFGVFFFVIGQVTLYVFSDTICNQVQHYLDGLFFATICNLLAVMMVYKYWDSITREDLEFSVGVKQHNWEVKEFIPEEEKRGTVYVDSDYTPSLYQQPYNRASHYSAVGH</sequence>
<dbReference type="GO" id="GO:0051082">
    <property type="term" value="F:unfolded protein binding"/>
    <property type="evidence" value="ECO:0007669"/>
    <property type="project" value="TreeGrafter"/>
</dbReference>
<dbReference type="PANTHER" id="PTHR35329">
    <property type="entry name" value="CHITIN SYNTHASE EXPORT CHAPERONE"/>
    <property type="match status" value="1"/>
</dbReference>
<dbReference type="Pfam" id="PF12271">
    <property type="entry name" value="Chs7"/>
    <property type="match status" value="1"/>
</dbReference>
<keyword evidence="13" id="KW-1185">Reference proteome</keyword>
<evidence type="ECO:0000313" key="12">
    <source>
        <dbReference type="EMBL" id="KAF1994886.1"/>
    </source>
</evidence>
<dbReference type="GO" id="GO:0006457">
    <property type="term" value="P:protein folding"/>
    <property type="evidence" value="ECO:0007669"/>
    <property type="project" value="TreeGrafter"/>
</dbReference>
<dbReference type="GO" id="GO:0005789">
    <property type="term" value="C:endoplasmic reticulum membrane"/>
    <property type="evidence" value="ECO:0007669"/>
    <property type="project" value="UniProtKB-SubCell"/>
</dbReference>
<feature type="transmembrane region" description="Helical" evidence="11">
    <location>
        <begin position="184"/>
        <end position="210"/>
    </location>
</feature>
<evidence type="ECO:0000256" key="7">
    <source>
        <dbReference type="ARBA" id="ARBA00022927"/>
    </source>
</evidence>
<proteinExistence type="inferred from homology"/>